<name>A0ABS7TZD7_9BACT</name>
<sequence length="303" mass="32683">MAASSTFWRDAWLIAGFDLRESIRTRRALVLALLYLLVASITSYIYVEVVKFAEEATAEVVAGISDTGEKVAAAAAAGAAQGAGYTGLLYVIAGGDQQIAGHLATYPPMVLVFAWLSLGALPWLIALTSYDLVAGDLHLRTVRFVALRASRGAFVLGKLLSQVLLVALIAGLGMLPVLLIGSAYLPRFDVLDSLLALLRAWPILALFAFAVLGPVACASQLVRGPGAARFLAIFFLSVLWIVGVWALFTPAPLSLLRWLTPFAYKTQFFHPDLLHRLMNAAGCIALCAGYAWIGFQVFRRRDL</sequence>
<dbReference type="EMBL" id="JAIRAU010000043">
    <property type="protein sequence ID" value="MBZ5713583.1"/>
    <property type="molecule type" value="Genomic_DNA"/>
</dbReference>
<comment type="caution">
    <text evidence="2">The sequence shown here is derived from an EMBL/GenBank/DDBJ whole genome shotgun (WGS) entry which is preliminary data.</text>
</comment>
<gene>
    <name evidence="2" type="ORF">K7C98_30485</name>
</gene>
<keyword evidence="1" id="KW-0812">Transmembrane</keyword>
<organism evidence="2 3">
    <name type="scientific">Nannocystis pusilla</name>
    <dbReference type="NCBI Taxonomy" id="889268"/>
    <lineage>
        <taxon>Bacteria</taxon>
        <taxon>Pseudomonadati</taxon>
        <taxon>Myxococcota</taxon>
        <taxon>Polyangia</taxon>
        <taxon>Nannocystales</taxon>
        <taxon>Nannocystaceae</taxon>
        <taxon>Nannocystis</taxon>
    </lineage>
</organism>
<evidence type="ECO:0000313" key="2">
    <source>
        <dbReference type="EMBL" id="MBZ5713583.1"/>
    </source>
</evidence>
<evidence type="ECO:0000256" key="1">
    <source>
        <dbReference type="SAM" id="Phobius"/>
    </source>
</evidence>
<accession>A0ABS7TZD7</accession>
<feature type="transmembrane region" description="Helical" evidence="1">
    <location>
        <begin position="28"/>
        <end position="47"/>
    </location>
</feature>
<keyword evidence="1" id="KW-1133">Transmembrane helix</keyword>
<dbReference type="Pfam" id="PF12679">
    <property type="entry name" value="ABC2_membrane_2"/>
    <property type="match status" value="1"/>
</dbReference>
<keyword evidence="3" id="KW-1185">Reference proteome</keyword>
<keyword evidence="1" id="KW-0472">Membrane</keyword>
<feature type="transmembrane region" description="Helical" evidence="1">
    <location>
        <begin position="112"/>
        <end position="133"/>
    </location>
</feature>
<feature type="transmembrane region" description="Helical" evidence="1">
    <location>
        <begin position="154"/>
        <end position="180"/>
    </location>
</feature>
<evidence type="ECO:0000313" key="3">
    <source>
        <dbReference type="Proteomes" id="UP001139031"/>
    </source>
</evidence>
<feature type="transmembrane region" description="Helical" evidence="1">
    <location>
        <begin position="273"/>
        <end position="293"/>
    </location>
</feature>
<protein>
    <submittedName>
        <fullName evidence="2">ABC transporter permease subunit</fullName>
    </submittedName>
</protein>
<feature type="transmembrane region" description="Helical" evidence="1">
    <location>
        <begin position="230"/>
        <end position="253"/>
    </location>
</feature>
<proteinExistence type="predicted"/>
<reference evidence="2" key="1">
    <citation type="submission" date="2021-08" db="EMBL/GenBank/DDBJ databases">
        <authorList>
            <person name="Stevens D.C."/>
        </authorList>
    </citation>
    <scope>NUCLEOTIDE SEQUENCE</scope>
    <source>
        <strain evidence="2">DSM 53165</strain>
    </source>
</reference>
<dbReference type="RefSeq" id="WP_224195321.1">
    <property type="nucleotide sequence ID" value="NZ_JAIRAU010000043.1"/>
</dbReference>
<dbReference type="Proteomes" id="UP001139031">
    <property type="component" value="Unassembled WGS sequence"/>
</dbReference>
<feature type="transmembrane region" description="Helical" evidence="1">
    <location>
        <begin position="200"/>
        <end position="218"/>
    </location>
</feature>